<dbReference type="PANTHER" id="PTHR42685">
    <property type="entry name" value="GERANYLGERANYL DIPHOSPHATE REDUCTASE"/>
    <property type="match status" value="1"/>
</dbReference>
<sequence length="418" mass="43432">MSFDVIVVGARPAGASTALLLARAGLRVLLVDRARFPSDTLSTHQIQPPGVALLRRWGLLDALLAAGAPLVRTARFDPGPAVLEGAYPGPDGVLSPRRTVLDALLVAAARAAGAEVWEGFAVTGLHVTDGRVAGVEGTPRGAGRPVTATAAWVVGADGKHSTVARSVAARPYRTRAARSGAFYAYVDGLALRGGEMYPRPDRLGSAWPTNDGLAVAFLSVPAHRFAQVRSQGLAAGFAAGFAGLGDLGERIAAARLAEHVRATVDLPNTFRVPYGPGWALAGDAGLVMDPITGQGIANALRDADALAAALIAGLGGAAPLPAALAAYHRGRDRERRAMYRLTTGLAAFGPDRVGRRLYPAIADDPAEVTRFLGVLAGLVPAGPYFGPANLLRLTVARRRTGRRAHPARWRGGLDVPEP</sequence>
<keyword evidence="1" id="KW-0472">Membrane</keyword>
<dbReference type="Gene3D" id="3.50.50.60">
    <property type="entry name" value="FAD/NAD(P)-binding domain"/>
    <property type="match status" value="1"/>
</dbReference>
<dbReference type="Proteomes" id="UP001589608">
    <property type="component" value="Unassembled WGS sequence"/>
</dbReference>
<dbReference type="SUPFAM" id="SSF51905">
    <property type="entry name" value="FAD/NAD(P)-binding domain"/>
    <property type="match status" value="1"/>
</dbReference>
<dbReference type="InterPro" id="IPR036188">
    <property type="entry name" value="FAD/NAD-bd_sf"/>
</dbReference>
<evidence type="ECO:0000313" key="4">
    <source>
        <dbReference type="Proteomes" id="UP001589608"/>
    </source>
</evidence>
<dbReference type="RefSeq" id="WP_223093860.1">
    <property type="nucleotide sequence ID" value="NZ_CP061913.1"/>
</dbReference>
<feature type="domain" description="FAD-binding" evidence="2">
    <location>
        <begin position="3"/>
        <end position="170"/>
    </location>
</feature>
<dbReference type="Pfam" id="PF01494">
    <property type="entry name" value="FAD_binding_3"/>
    <property type="match status" value="1"/>
</dbReference>
<keyword evidence="1" id="KW-1133">Transmembrane helix</keyword>
<dbReference type="GO" id="GO:0016491">
    <property type="term" value="F:oxidoreductase activity"/>
    <property type="evidence" value="ECO:0007669"/>
    <property type="project" value="UniProtKB-KW"/>
</dbReference>
<feature type="transmembrane region" description="Helical" evidence="1">
    <location>
        <begin position="305"/>
        <end position="327"/>
    </location>
</feature>
<evidence type="ECO:0000313" key="3">
    <source>
        <dbReference type="EMBL" id="MFB9448909.1"/>
    </source>
</evidence>
<keyword evidence="4" id="KW-1185">Reference proteome</keyword>
<dbReference type="InterPro" id="IPR002938">
    <property type="entry name" value="FAD-bd"/>
</dbReference>
<protein>
    <submittedName>
        <fullName evidence="3">NAD(P)/FAD-dependent oxidoreductase</fullName>
        <ecNumber evidence="3">1.-.-.-</ecNumber>
    </submittedName>
</protein>
<keyword evidence="3" id="KW-0560">Oxidoreductase</keyword>
<comment type="caution">
    <text evidence="3">The sequence shown here is derived from an EMBL/GenBank/DDBJ whole genome shotgun (WGS) entry which is preliminary data.</text>
</comment>
<keyword evidence="1" id="KW-0812">Transmembrane</keyword>
<accession>A0ABV5MJ66</accession>
<dbReference type="PANTHER" id="PTHR42685:SF22">
    <property type="entry name" value="CONDITIONED MEDIUM FACTOR RECEPTOR 1"/>
    <property type="match status" value="1"/>
</dbReference>
<evidence type="ECO:0000259" key="2">
    <source>
        <dbReference type="Pfam" id="PF01494"/>
    </source>
</evidence>
<evidence type="ECO:0000256" key="1">
    <source>
        <dbReference type="SAM" id="Phobius"/>
    </source>
</evidence>
<dbReference type="InterPro" id="IPR050407">
    <property type="entry name" value="Geranylgeranyl_reductase"/>
</dbReference>
<dbReference type="EMBL" id="JBHMCA010000060">
    <property type="protein sequence ID" value="MFB9448909.1"/>
    <property type="molecule type" value="Genomic_DNA"/>
</dbReference>
<name>A0ABV5MJ66_9ACTN</name>
<organism evidence="3 4">
    <name type="scientific">Dactylosporangium vinaceum</name>
    <dbReference type="NCBI Taxonomy" id="53362"/>
    <lineage>
        <taxon>Bacteria</taxon>
        <taxon>Bacillati</taxon>
        <taxon>Actinomycetota</taxon>
        <taxon>Actinomycetes</taxon>
        <taxon>Micromonosporales</taxon>
        <taxon>Micromonosporaceae</taxon>
        <taxon>Dactylosporangium</taxon>
    </lineage>
</organism>
<dbReference type="PRINTS" id="PR00420">
    <property type="entry name" value="RNGMNOXGNASE"/>
</dbReference>
<gene>
    <name evidence="3" type="ORF">ACFFTR_38020</name>
</gene>
<dbReference type="EC" id="1.-.-.-" evidence="3"/>
<reference evidence="3 4" key="1">
    <citation type="submission" date="2024-09" db="EMBL/GenBank/DDBJ databases">
        <authorList>
            <person name="Sun Q."/>
            <person name="Mori K."/>
        </authorList>
    </citation>
    <scope>NUCLEOTIDE SEQUENCE [LARGE SCALE GENOMIC DNA]</scope>
    <source>
        <strain evidence="3 4">JCM 3307</strain>
    </source>
</reference>
<proteinExistence type="predicted"/>